<comment type="caution">
    <text evidence="3">The sequence shown here is derived from an EMBL/GenBank/DDBJ whole genome shotgun (WGS) entry which is preliminary data.</text>
</comment>
<accession>A0ABP5DWE4</accession>
<dbReference type="Pfam" id="PF03450">
    <property type="entry name" value="CO_deh_flav_C"/>
    <property type="match status" value="1"/>
</dbReference>
<dbReference type="EMBL" id="BAAANN010000042">
    <property type="protein sequence ID" value="GAA1985730.1"/>
    <property type="molecule type" value="Genomic_DNA"/>
</dbReference>
<keyword evidence="1" id="KW-0560">Oxidoreductase</keyword>
<proteinExistence type="predicted"/>
<dbReference type="PANTHER" id="PTHR42659">
    <property type="entry name" value="XANTHINE DEHYDROGENASE SUBUNIT C-RELATED"/>
    <property type="match status" value="1"/>
</dbReference>
<dbReference type="InterPro" id="IPR036318">
    <property type="entry name" value="FAD-bd_PCMH-like_sf"/>
</dbReference>
<sequence length="328" mass="34820">MIPFALHTAASPEEALGRLADEPGAALLAGGTTLVDLMKLEVLRPSAVIDISRIGLDAIERTPRGWRIGALARNRDVAAHPRIAADLPLLSQAILQGASGALRTMATVGGNLLQRTRCGYFRDRTAACNKRSPGAGCAALDGVNRGHAVLGVSDACIATHPGDLAVALAALDARVTLRSRDGERTVAFTDFNLVPGNTPERETVMMPSEMVTAVEVPDLGYARRSLYRKVRDRASYQFALVSCAVALDVEEGVVRAARIALGGVGTKPWRAREAERSLVGRFADAHAFGDAAARALAGARPRPDNAFKVAMAERVLARCLLDLREMAL</sequence>
<dbReference type="SUPFAM" id="SSF56176">
    <property type="entry name" value="FAD-binding/transporter-associated domain-like"/>
    <property type="match status" value="1"/>
</dbReference>
<dbReference type="Gene3D" id="3.30.390.50">
    <property type="entry name" value="CO dehydrogenase flavoprotein, C-terminal domain"/>
    <property type="match status" value="1"/>
</dbReference>
<dbReference type="InterPro" id="IPR051312">
    <property type="entry name" value="Diverse_Substr_Oxidored"/>
</dbReference>
<dbReference type="RefSeq" id="WP_344429760.1">
    <property type="nucleotide sequence ID" value="NZ_BAAANN010000042.1"/>
</dbReference>
<feature type="domain" description="FAD-binding PCMH-type" evidence="2">
    <location>
        <begin position="1"/>
        <end position="221"/>
    </location>
</feature>
<dbReference type="PANTHER" id="PTHR42659:SF1">
    <property type="entry name" value="OXIDOREDUCTASE"/>
    <property type="match status" value="1"/>
</dbReference>
<evidence type="ECO:0000256" key="1">
    <source>
        <dbReference type="ARBA" id="ARBA00023002"/>
    </source>
</evidence>
<dbReference type="InterPro" id="IPR002346">
    <property type="entry name" value="Mopterin_DH_FAD-bd"/>
</dbReference>
<evidence type="ECO:0000259" key="2">
    <source>
        <dbReference type="PROSITE" id="PS51387"/>
    </source>
</evidence>
<dbReference type="Gene3D" id="3.30.43.10">
    <property type="entry name" value="Uridine Diphospho-n-acetylenolpyruvylglucosamine Reductase, domain 2"/>
    <property type="match status" value="1"/>
</dbReference>
<dbReference type="InterPro" id="IPR005107">
    <property type="entry name" value="CO_DH_flav_C"/>
</dbReference>
<dbReference type="SUPFAM" id="SSF55447">
    <property type="entry name" value="CO dehydrogenase flavoprotein C-terminal domain-like"/>
    <property type="match status" value="1"/>
</dbReference>
<gene>
    <name evidence="3" type="ORF">GCM10009754_74290</name>
</gene>
<dbReference type="SMART" id="SM01092">
    <property type="entry name" value="CO_deh_flav_C"/>
    <property type="match status" value="1"/>
</dbReference>
<keyword evidence="4" id="KW-1185">Reference proteome</keyword>
<dbReference type="InterPro" id="IPR016167">
    <property type="entry name" value="FAD-bd_PCMH_sub1"/>
</dbReference>
<protein>
    <submittedName>
        <fullName evidence="3">Xanthine dehydrogenase family protein subunit M</fullName>
    </submittedName>
</protein>
<dbReference type="Proteomes" id="UP001501116">
    <property type="component" value="Unassembled WGS sequence"/>
</dbReference>
<dbReference type="PROSITE" id="PS51387">
    <property type="entry name" value="FAD_PCMH"/>
    <property type="match status" value="1"/>
</dbReference>
<organism evidence="3 4">
    <name type="scientific">Amycolatopsis minnesotensis</name>
    <dbReference type="NCBI Taxonomy" id="337894"/>
    <lineage>
        <taxon>Bacteria</taxon>
        <taxon>Bacillati</taxon>
        <taxon>Actinomycetota</taxon>
        <taxon>Actinomycetes</taxon>
        <taxon>Pseudonocardiales</taxon>
        <taxon>Pseudonocardiaceae</taxon>
        <taxon>Amycolatopsis</taxon>
    </lineage>
</organism>
<dbReference type="InterPro" id="IPR016166">
    <property type="entry name" value="FAD-bd_PCMH"/>
</dbReference>
<reference evidence="4" key="1">
    <citation type="journal article" date="2019" name="Int. J. Syst. Evol. Microbiol.">
        <title>The Global Catalogue of Microorganisms (GCM) 10K type strain sequencing project: providing services to taxonomists for standard genome sequencing and annotation.</title>
        <authorList>
            <consortium name="The Broad Institute Genomics Platform"/>
            <consortium name="The Broad Institute Genome Sequencing Center for Infectious Disease"/>
            <person name="Wu L."/>
            <person name="Ma J."/>
        </authorList>
    </citation>
    <scope>NUCLEOTIDE SEQUENCE [LARGE SCALE GENOMIC DNA]</scope>
    <source>
        <strain evidence="4">JCM 14545</strain>
    </source>
</reference>
<dbReference type="Pfam" id="PF00941">
    <property type="entry name" value="FAD_binding_5"/>
    <property type="match status" value="1"/>
</dbReference>
<dbReference type="Gene3D" id="3.30.465.10">
    <property type="match status" value="2"/>
</dbReference>
<dbReference type="InterPro" id="IPR036683">
    <property type="entry name" value="CO_DH_flav_C_dom_sf"/>
</dbReference>
<dbReference type="InterPro" id="IPR016169">
    <property type="entry name" value="FAD-bd_PCMH_sub2"/>
</dbReference>
<evidence type="ECO:0000313" key="4">
    <source>
        <dbReference type="Proteomes" id="UP001501116"/>
    </source>
</evidence>
<name>A0ABP5DWE4_9PSEU</name>
<evidence type="ECO:0000313" key="3">
    <source>
        <dbReference type="EMBL" id="GAA1985730.1"/>
    </source>
</evidence>